<dbReference type="InParanoid" id="A0A1Y1YZA1"/>
<accession>A0A1Y1YZA1</accession>
<dbReference type="GO" id="GO:0005509">
    <property type="term" value="F:calcium ion binding"/>
    <property type="evidence" value="ECO:0007669"/>
    <property type="project" value="TreeGrafter"/>
</dbReference>
<keyword evidence="5" id="KW-1185">Reference proteome</keyword>
<dbReference type="CDD" id="cd00030">
    <property type="entry name" value="C2"/>
    <property type="match status" value="1"/>
</dbReference>
<dbReference type="PANTHER" id="PTHR45911">
    <property type="entry name" value="C2 DOMAIN-CONTAINING PROTEIN"/>
    <property type="match status" value="1"/>
</dbReference>
<dbReference type="Gene3D" id="2.60.40.150">
    <property type="entry name" value="C2 domain"/>
    <property type="match status" value="1"/>
</dbReference>
<protein>
    <recommendedName>
        <fullName evidence="3">C2 domain-containing protein</fullName>
    </recommendedName>
</protein>
<keyword evidence="2" id="KW-0106">Calcium</keyword>
<dbReference type="AlphaFoldDB" id="A0A1Y1YZA1"/>
<dbReference type="SUPFAM" id="SSF49562">
    <property type="entry name" value="C2 domain (Calcium/lipid-binding domain, CaLB)"/>
    <property type="match status" value="1"/>
</dbReference>
<dbReference type="PROSITE" id="PS50004">
    <property type="entry name" value="C2"/>
    <property type="match status" value="1"/>
</dbReference>
<feature type="domain" description="C2" evidence="3">
    <location>
        <begin position="1"/>
        <end position="114"/>
    </location>
</feature>
<evidence type="ECO:0000256" key="2">
    <source>
        <dbReference type="ARBA" id="ARBA00022837"/>
    </source>
</evidence>
<organism evidence="4 5">
    <name type="scientific">Basidiobolus meristosporus CBS 931.73</name>
    <dbReference type="NCBI Taxonomy" id="1314790"/>
    <lineage>
        <taxon>Eukaryota</taxon>
        <taxon>Fungi</taxon>
        <taxon>Fungi incertae sedis</taxon>
        <taxon>Zoopagomycota</taxon>
        <taxon>Entomophthoromycotina</taxon>
        <taxon>Basidiobolomycetes</taxon>
        <taxon>Basidiobolales</taxon>
        <taxon>Basidiobolaceae</taxon>
        <taxon>Basidiobolus</taxon>
    </lineage>
</organism>
<keyword evidence="1" id="KW-0479">Metal-binding</keyword>
<sequence length="134" mass="15114">MTKCSLPLYLKMSAQVTVIEGRNLKNNDLFDKIDPIFKLYTGHGITSKEKTSAKKNDTNPVYNETFTLKYDNSHSELHVELLDREMMGLDTDKVGSTIVSLQEVASLGSVDRWYTLQNKHGKSVGEVHLLINIV</sequence>
<dbReference type="EMBL" id="MCFE01000048">
    <property type="protein sequence ID" value="ORY03279.1"/>
    <property type="molecule type" value="Genomic_DNA"/>
</dbReference>
<dbReference type="Proteomes" id="UP000193498">
    <property type="component" value="Unassembled WGS sequence"/>
</dbReference>
<dbReference type="InterPro" id="IPR035892">
    <property type="entry name" value="C2_domain_sf"/>
</dbReference>
<dbReference type="Pfam" id="PF00168">
    <property type="entry name" value="C2"/>
    <property type="match status" value="1"/>
</dbReference>
<evidence type="ECO:0000259" key="3">
    <source>
        <dbReference type="PROSITE" id="PS50004"/>
    </source>
</evidence>
<name>A0A1Y1YZA1_9FUNG</name>
<evidence type="ECO:0000256" key="1">
    <source>
        <dbReference type="ARBA" id="ARBA00022723"/>
    </source>
</evidence>
<evidence type="ECO:0000313" key="5">
    <source>
        <dbReference type="Proteomes" id="UP000193498"/>
    </source>
</evidence>
<comment type="caution">
    <text evidence="4">The sequence shown here is derived from an EMBL/GenBank/DDBJ whole genome shotgun (WGS) entry which is preliminary data.</text>
</comment>
<dbReference type="PANTHER" id="PTHR45911:SF4">
    <property type="entry name" value="MULTIPLE C2 AND TRANSMEMBRANE DOMAIN-CONTAINING PROTEIN"/>
    <property type="match status" value="1"/>
</dbReference>
<reference evidence="4 5" key="1">
    <citation type="submission" date="2016-07" db="EMBL/GenBank/DDBJ databases">
        <title>Pervasive Adenine N6-methylation of Active Genes in Fungi.</title>
        <authorList>
            <consortium name="DOE Joint Genome Institute"/>
            <person name="Mondo S.J."/>
            <person name="Dannebaum R.O."/>
            <person name="Kuo R.C."/>
            <person name="Labutti K."/>
            <person name="Haridas S."/>
            <person name="Kuo A."/>
            <person name="Salamov A."/>
            <person name="Ahrendt S.R."/>
            <person name="Lipzen A."/>
            <person name="Sullivan W."/>
            <person name="Andreopoulos W.B."/>
            <person name="Clum A."/>
            <person name="Lindquist E."/>
            <person name="Daum C."/>
            <person name="Ramamoorthy G.K."/>
            <person name="Gryganskyi A."/>
            <person name="Culley D."/>
            <person name="Magnuson J.K."/>
            <person name="James T.Y."/>
            <person name="O'Malley M.A."/>
            <person name="Stajich J.E."/>
            <person name="Spatafora J.W."/>
            <person name="Visel A."/>
            <person name="Grigoriev I.V."/>
        </authorList>
    </citation>
    <scope>NUCLEOTIDE SEQUENCE [LARGE SCALE GENOMIC DNA]</scope>
    <source>
        <strain evidence="4 5">CBS 931.73</strain>
    </source>
</reference>
<proteinExistence type="predicted"/>
<evidence type="ECO:0000313" key="4">
    <source>
        <dbReference type="EMBL" id="ORY03279.1"/>
    </source>
</evidence>
<dbReference type="InterPro" id="IPR000008">
    <property type="entry name" value="C2_dom"/>
</dbReference>
<dbReference type="SMART" id="SM00239">
    <property type="entry name" value="C2"/>
    <property type="match status" value="1"/>
</dbReference>
<dbReference type="STRING" id="1314790.A0A1Y1YZA1"/>
<dbReference type="OrthoDB" id="270970at2759"/>
<gene>
    <name evidence="4" type="ORF">K493DRAFT_311784</name>
</gene>
<dbReference type="GO" id="GO:0016020">
    <property type="term" value="C:membrane"/>
    <property type="evidence" value="ECO:0007669"/>
    <property type="project" value="TreeGrafter"/>
</dbReference>